<dbReference type="EMBL" id="JARGDH010000004">
    <property type="protein sequence ID" value="KAL0269744.1"/>
    <property type="molecule type" value="Genomic_DNA"/>
</dbReference>
<comment type="caution">
    <text evidence="2">The sequence shown here is derived from an EMBL/GenBank/DDBJ whole genome shotgun (WGS) entry which is preliminary data.</text>
</comment>
<dbReference type="AlphaFoldDB" id="A0AAW2HII5"/>
<feature type="region of interest" description="Disordered" evidence="1">
    <location>
        <begin position="58"/>
        <end position="115"/>
    </location>
</feature>
<name>A0AAW2HII5_9NEOP</name>
<organism evidence="2">
    <name type="scientific">Menopon gallinae</name>
    <name type="common">poultry shaft louse</name>
    <dbReference type="NCBI Taxonomy" id="328185"/>
    <lineage>
        <taxon>Eukaryota</taxon>
        <taxon>Metazoa</taxon>
        <taxon>Ecdysozoa</taxon>
        <taxon>Arthropoda</taxon>
        <taxon>Hexapoda</taxon>
        <taxon>Insecta</taxon>
        <taxon>Pterygota</taxon>
        <taxon>Neoptera</taxon>
        <taxon>Paraneoptera</taxon>
        <taxon>Psocodea</taxon>
        <taxon>Troctomorpha</taxon>
        <taxon>Phthiraptera</taxon>
        <taxon>Amblycera</taxon>
        <taxon>Menoponidae</taxon>
        <taxon>Menopon</taxon>
    </lineage>
</organism>
<proteinExistence type="predicted"/>
<evidence type="ECO:0000256" key="1">
    <source>
        <dbReference type="SAM" id="MobiDB-lite"/>
    </source>
</evidence>
<protein>
    <submittedName>
        <fullName evidence="2">Uncharacterized protein</fullName>
    </submittedName>
</protein>
<reference evidence="2" key="1">
    <citation type="journal article" date="2024" name="Gigascience">
        <title>Chromosome-level genome of the poultry shaft louse Menopon gallinae provides insight into the host-switching and adaptive evolution of parasitic lice.</title>
        <authorList>
            <person name="Xu Y."/>
            <person name="Ma L."/>
            <person name="Liu S."/>
            <person name="Liang Y."/>
            <person name="Liu Q."/>
            <person name="He Z."/>
            <person name="Tian L."/>
            <person name="Duan Y."/>
            <person name="Cai W."/>
            <person name="Li H."/>
            <person name="Song F."/>
        </authorList>
    </citation>
    <scope>NUCLEOTIDE SEQUENCE</scope>
    <source>
        <strain evidence="2">Cailab_2023a</strain>
    </source>
</reference>
<accession>A0AAW2HII5</accession>
<evidence type="ECO:0000313" key="2">
    <source>
        <dbReference type="EMBL" id="KAL0269744.1"/>
    </source>
</evidence>
<feature type="compositionally biased region" description="Basic and acidic residues" evidence="1">
    <location>
        <begin position="58"/>
        <end position="111"/>
    </location>
</feature>
<gene>
    <name evidence="2" type="ORF">PYX00_007379</name>
</gene>
<sequence>MCKSVIISASIGLIILGITYTGAEELEFLPQLAEISDSTDNKVNLRLMHVVQQYASKFDGREGEDSPVEEDSRRKRSTLESESTKSSAEPEGHSISKRQTETRRTSEDMGFKNRPGFRSWGGKRAKFANWGGKRGRFATWGGKRSKFNNWGGKRSDSAFPGYIYGGPDYRIADDDLQKKDKFRSWGGKRGPVLVMPTTQSKFSNWGGKRDAEYPMPYEQQPDQRDDHDWRRGEFQSWGGKRSDQGLARYLKQLENIEEEDNQLPEAMQTERLLRLLQDTFRMGRNDPFEDAEDSSVFDLWKG</sequence>